<comment type="caution">
    <text evidence="2">The sequence shown here is derived from an EMBL/GenBank/DDBJ whole genome shotgun (WGS) entry which is preliminary data.</text>
</comment>
<proteinExistence type="predicted"/>
<accession>A0A9D5BVU6</accession>
<dbReference type="Proteomes" id="UP001085076">
    <property type="component" value="Unassembled WGS sequence"/>
</dbReference>
<evidence type="ECO:0000256" key="1">
    <source>
        <dbReference type="SAM" id="MobiDB-lite"/>
    </source>
</evidence>
<keyword evidence="3" id="KW-1185">Reference proteome</keyword>
<reference evidence="2 3" key="1">
    <citation type="journal article" date="2022" name="Hortic Res">
        <title>The genome of Dioscorea zingiberensis sheds light on the biosynthesis, origin and evolution of the medicinally important diosgenin saponins.</title>
        <authorList>
            <person name="Li Y."/>
            <person name="Tan C."/>
            <person name="Li Z."/>
            <person name="Guo J."/>
            <person name="Li S."/>
            <person name="Chen X."/>
            <person name="Wang C."/>
            <person name="Dai X."/>
            <person name="Yang H."/>
            <person name="Song W."/>
            <person name="Hou L."/>
            <person name="Xu J."/>
            <person name="Tong Z."/>
            <person name="Xu A."/>
            <person name="Yuan X."/>
            <person name="Wang W."/>
            <person name="Yang Q."/>
            <person name="Chen L."/>
            <person name="Sun Z."/>
            <person name="Wang K."/>
            <person name="Pan B."/>
            <person name="Chen J."/>
            <person name="Bao Y."/>
            <person name="Liu F."/>
            <person name="Qi X."/>
            <person name="Gang D.R."/>
            <person name="Wen J."/>
            <person name="Li J."/>
        </authorList>
    </citation>
    <scope>NUCLEOTIDE SEQUENCE [LARGE SCALE GENOMIC DNA]</scope>
    <source>
        <strain evidence="2">Dzin_1.0</strain>
    </source>
</reference>
<gene>
    <name evidence="2" type="ORF">J5N97_001322</name>
</gene>
<name>A0A9D5BVU6_9LILI</name>
<dbReference type="OrthoDB" id="1975672at2759"/>
<feature type="compositionally biased region" description="Polar residues" evidence="1">
    <location>
        <begin position="29"/>
        <end position="41"/>
    </location>
</feature>
<sequence length="109" mass="12438">MLNQNNAHKDSVQDMDVDIEVKGRKRSKTTTSPLKFTQTEDGASAFHGDDDKNPSQQTEEIETEDYMKFTVIKLKQELTKHGFGGELLQLKNPNKKDILALYEKLVLKN</sequence>
<feature type="region of interest" description="Disordered" evidence="1">
    <location>
        <begin position="1"/>
        <end position="62"/>
    </location>
</feature>
<organism evidence="2 3">
    <name type="scientific">Dioscorea zingiberensis</name>
    <dbReference type="NCBI Taxonomy" id="325984"/>
    <lineage>
        <taxon>Eukaryota</taxon>
        <taxon>Viridiplantae</taxon>
        <taxon>Streptophyta</taxon>
        <taxon>Embryophyta</taxon>
        <taxon>Tracheophyta</taxon>
        <taxon>Spermatophyta</taxon>
        <taxon>Magnoliopsida</taxon>
        <taxon>Liliopsida</taxon>
        <taxon>Dioscoreales</taxon>
        <taxon>Dioscoreaceae</taxon>
        <taxon>Dioscorea</taxon>
    </lineage>
</organism>
<protein>
    <submittedName>
        <fullName evidence="2">Uncharacterized protein</fullName>
    </submittedName>
</protein>
<dbReference type="AlphaFoldDB" id="A0A9D5BVU6"/>
<evidence type="ECO:0000313" key="2">
    <source>
        <dbReference type="EMBL" id="KAJ0961571.1"/>
    </source>
</evidence>
<evidence type="ECO:0000313" key="3">
    <source>
        <dbReference type="Proteomes" id="UP001085076"/>
    </source>
</evidence>
<dbReference type="EMBL" id="JAGGNH010000015">
    <property type="protein sequence ID" value="KAJ0961571.1"/>
    <property type="molecule type" value="Genomic_DNA"/>
</dbReference>